<feature type="transmembrane region" description="Helical" evidence="1">
    <location>
        <begin position="39"/>
        <end position="61"/>
    </location>
</feature>
<dbReference type="Proteomes" id="UP001146351">
    <property type="component" value="Unassembled WGS sequence"/>
</dbReference>
<evidence type="ECO:0000256" key="1">
    <source>
        <dbReference type="SAM" id="Phobius"/>
    </source>
</evidence>
<feature type="domain" description="DUF7702" evidence="2">
    <location>
        <begin position="4"/>
        <end position="244"/>
    </location>
</feature>
<dbReference type="Pfam" id="PF24800">
    <property type="entry name" value="DUF7702"/>
    <property type="match status" value="1"/>
</dbReference>
<organism evidence="3 4">
    <name type="scientific">Penicillium capsulatum</name>
    <dbReference type="NCBI Taxonomy" id="69766"/>
    <lineage>
        <taxon>Eukaryota</taxon>
        <taxon>Fungi</taxon>
        <taxon>Dikarya</taxon>
        <taxon>Ascomycota</taxon>
        <taxon>Pezizomycotina</taxon>
        <taxon>Eurotiomycetes</taxon>
        <taxon>Eurotiomycetidae</taxon>
        <taxon>Eurotiales</taxon>
        <taxon>Aspergillaceae</taxon>
        <taxon>Penicillium</taxon>
    </lineage>
</organism>
<dbReference type="OrthoDB" id="2560628at2759"/>
<dbReference type="EMBL" id="JAPQKO010000006">
    <property type="protein sequence ID" value="KAJ5155801.1"/>
    <property type="molecule type" value="Genomic_DNA"/>
</dbReference>
<keyword evidence="4" id="KW-1185">Reference proteome</keyword>
<feature type="transmembrane region" description="Helical" evidence="1">
    <location>
        <begin position="218"/>
        <end position="242"/>
    </location>
</feature>
<comment type="caution">
    <text evidence="3">The sequence shown here is derived from an EMBL/GenBank/DDBJ whole genome shotgun (WGS) entry which is preliminary data.</text>
</comment>
<evidence type="ECO:0000313" key="4">
    <source>
        <dbReference type="Proteomes" id="UP001146351"/>
    </source>
</evidence>
<feature type="transmembrane region" description="Helical" evidence="1">
    <location>
        <begin position="67"/>
        <end position="91"/>
    </location>
</feature>
<keyword evidence="1" id="KW-1133">Transmembrane helix</keyword>
<name>A0A9W9LG32_9EURO</name>
<feature type="transmembrane region" description="Helical" evidence="1">
    <location>
        <begin position="182"/>
        <end position="206"/>
    </location>
</feature>
<keyword evidence="1" id="KW-0812">Transmembrane</keyword>
<gene>
    <name evidence="3" type="ORF">N7492_008604</name>
</gene>
<dbReference type="InterPro" id="IPR056119">
    <property type="entry name" value="DUF7702"/>
</dbReference>
<feature type="transmembrane region" description="Helical" evidence="1">
    <location>
        <begin position="12"/>
        <end position="30"/>
    </location>
</feature>
<dbReference type="AlphaFoldDB" id="A0A9W9LG32"/>
<keyword evidence="1" id="KW-0472">Membrane</keyword>
<dbReference type="PANTHER" id="PTHR42109:SF2">
    <property type="entry name" value="INTEGRAL MEMBRANE PROTEIN"/>
    <property type="match status" value="1"/>
</dbReference>
<proteinExistence type="predicted"/>
<reference evidence="3" key="2">
    <citation type="journal article" date="2023" name="IMA Fungus">
        <title>Comparative genomic study of the Penicillium genus elucidates a diverse pangenome and 15 lateral gene transfer events.</title>
        <authorList>
            <person name="Petersen C."/>
            <person name="Sorensen T."/>
            <person name="Nielsen M.R."/>
            <person name="Sondergaard T.E."/>
            <person name="Sorensen J.L."/>
            <person name="Fitzpatrick D.A."/>
            <person name="Frisvad J.C."/>
            <person name="Nielsen K.L."/>
        </authorList>
    </citation>
    <scope>NUCLEOTIDE SEQUENCE</scope>
    <source>
        <strain evidence="3">IBT 21917</strain>
    </source>
</reference>
<evidence type="ECO:0000313" key="3">
    <source>
        <dbReference type="EMBL" id="KAJ5155801.1"/>
    </source>
</evidence>
<reference evidence="3" key="1">
    <citation type="submission" date="2022-11" db="EMBL/GenBank/DDBJ databases">
        <authorList>
            <person name="Petersen C."/>
        </authorList>
    </citation>
    <scope>NUCLEOTIDE SEQUENCE</scope>
    <source>
        <strain evidence="3">IBT 21917</strain>
    </source>
</reference>
<evidence type="ECO:0000259" key="2">
    <source>
        <dbReference type="Pfam" id="PF24800"/>
    </source>
</evidence>
<protein>
    <recommendedName>
        <fullName evidence="2">DUF7702 domain-containing protein</fullName>
    </recommendedName>
</protein>
<feature type="transmembrane region" description="Helical" evidence="1">
    <location>
        <begin position="150"/>
        <end position="170"/>
    </location>
</feature>
<sequence>MGSVTYRDGLSVIDLIAFLPSFFVSAFLVWRHGLRRSGGFIFLVIFTLLRVVGAGCALAAINNPSTGLYTAAAVCSSIGLSPLLMGCVGMLSRANESIANTTSRPVLPRHAFTAFRVITIVALALSVSGLTWDMSIEALKNPNTEVKVGMVLYLVSWALLCGMLGILFLCRSSLEDGENRNLAAVAISAPFLMIRIIYSMLVFFLANSTFNILDGNVTVQLVMSVIEEIIVVFVCLGIGYTLRVREKPAHDYKTLSPKVEAV</sequence>
<accession>A0A9W9LG32</accession>
<dbReference type="PANTHER" id="PTHR42109">
    <property type="entry name" value="UNPLACED GENOMIC SCAFFOLD UM_SCAF_CONTIG_1.265, WHOLE GENOME SHOTGUN SEQUENCE"/>
    <property type="match status" value="1"/>
</dbReference>
<feature type="transmembrane region" description="Helical" evidence="1">
    <location>
        <begin position="111"/>
        <end position="130"/>
    </location>
</feature>